<gene>
    <name evidence="2" type="ORF">BW900_14135</name>
    <name evidence="1" type="ORF">III_02970</name>
</gene>
<organism evidence="2 4">
    <name type="scientific">Bacillus mycoides</name>
    <dbReference type="NCBI Taxonomy" id="1405"/>
    <lineage>
        <taxon>Bacteria</taxon>
        <taxon>Bacillati</taxon>
        <taxon>Bacillota</taxon>
        <taxon>Bacilli</taxon>
        <taxon>Bacillales</taxon>
        <taxon>Bacillaceae</taxon>
        <taxon>Bacillus</taxon>
        <taxon>Bacillus cereus group</taxon>
    </lineage>
</organism>
<protein>
    <recommendedName>
        <fullName evidence="5">Lipoprotein</fullName>
    </recommendedName>
</protein>
<evidence type="ECO:0008006" key="5">
    <source>
        <dbReference type="Google" id="ProtNLM"/>
    </source>
</evidence>
<dbReference type="Pfam" id="PF17294">
    <property type="entry name" value="Lipoprotein_22"/>
    <property type="match status" value="1"/>
</dbReference>
<dbReference type="Proteomes" id="UP000006976">
    <property type="component" value="Unassembled WGS sequence"/>
</dbReference>
<reference evidence="1 3" key="1">
    <citation type="submission" date="2012-04" db="EMBL/GenBank/DDBJ databases">
        <title>The Genome Sequence of Bacillus cereus VD078.</title>
        <authorList>
            <consortium name="The Broad Institute Genome Sequencing Platform"/>
            <consortium name="The Broad Institute Genome Sequencing Center for Infectious Disease"/>
            <person name="Feldgarden M."/>
            <person name="Van der Auwera G.A."/>
            <person name="Mahillon J."/>
            <person name="Duprez V."/>
            <person name="Timmery S."/>
            <person name="Mattelet C."/>
            <person name="Dierick K."/>
            <person name="Sun M."/>
            <person name="Yu Z."/>
            <person name="Zhu L."/>
            <person name="Hu X."/>
            <person name="Shank E.B."/>
            <person name="Swiecicka I."/>
            <person name="Hansen B.M."/>
            <person name="Andrup L."/>
            <person name="Young S.K."/>
            <person name="Zeng Q."/>
            <person name="Gargeya S."/>
            <person name="Fitzgerald M."/>
            <person name="Haas B."/>
            <person name="Abouelleil A."/>
            <person name="Alvarado L."/>
            <person name="Arachchi H.M."/>
            <person name="Berlin A."/>
            <person name="Chapman S.B."/>
            <person name="Goldberg J."/>
            <person name="Griggs A."/>
            <person name="Gujja S."/>
            <person name="Hansen M."/>
            <person name="Howarth C."/>
            <person name="Imamovic A."/>
            <person name="Larimer J."/>
            <person name="McCowen C."/>
            <person name="Montmayeur A."/>
            <person name="Murphy C."/>
            <person name="Neiman D."/>
            <person name="Pearson M."/>
            <person name="Priest M."/>
            <person name="Roberts A."/>
            <person name="Saif S."/>
            <person name="Shea T."/>
            <person name="Sisk P."/>
            <person name="Sykes S."/>
            <person name="Wortman J."/>
            <person name="Nusbaum C."/>
            <person name="Birren B."/>
        </authorList>
    </citation>
    <scope>NUCLEOTIDE SEQUENCE [LARGE SCALE GENOMIC DNA]</scope>
    <source>
        <strain evidence="1 3">VD078</strain>
    </source>
</reference>
<name>A0A0A0WLQ6_BACMY</name>
<proteinExistence type="predicted"/>
<dbReference type="AlphaFoldDB" id="A0A0A0WLQ6"/>
<dbReference type="Gene3D" id="2.40.40.60">
    <property type="match status" value="1"/>
</dbReference>
<dbReference type="EMBL" id="MUAI01000009">
    <property type="protein sequence ID" value="OOR06222.1"/>
    <property type="molecule type" value="Genomic_DNA"/>
</dbReference>
<dbReference type="EMBL" id="AHEV01000014">
    <property type="protein sequence ID" value="EJR40793.1"/>
    <property type="molecule type" value="Genomic_DNA"/>
</dbReference>
<dbReference type="InterPro" id="IPR035253">
    <property type="entry name" value="Lipoprotein_22_bac"/>
</dbReference>
<dbReference type="Proteomes" id="UP000190696">
    <property type="component" value="Unassembled WGS sequence"/>
</dbReference>
<evidence type="ECO:0000313" key="4">
    <source>
        <dbReference type="Proteomes" id="UP000190696"/>
    </source>
</evidence>
<accession>A0A0A0WLQ6</accession>
<dbReference type="PROSITE" id="PS51257">
    <property type="entry name" value="PROKAR_LIPOPROTEIN"/>
    <property type="match status" value="1"/>
</dbReference>
<comment type="caution">
    <text evidence="2">The sequence shown here is derived from an EMBL/GenBank/DDBJ whole genome shotgun (WGS) entry which is preliminary data.</text>
</comment>
<evidence type="ECO:0000313" key="1">
    <source>
        <dbReference type="EMBL" id="EJR40793.1"/>
    </source>
</evidence>
<sequence length="226" mass="25446">MKKVMKVCMAGVVSISMLGACSFGKKEEPRNAALLIGEEQSLKEIVSQHKSEIKTNTLYKVKKAETGGKQLLIMERKTAEKMVEIGVLRESDNDNEVWSSDPIKSLPTAPKGKAVLLASKKNKKIKELTINEKKIEVQYASDTWFGHYRNSDYEELIVIVDNTTFNQIPVNETSMEILHFNKSYGEDRPYNTDDVTAVQAETEWKKLTKTMGSQVDVLDAVSIIKK</sequence>
<accession>J8IM52</accession>
<dbReference type="KEGG" id="bww:bwei_2512"/>
<dbReference type="RefSeq" id="WP_002032182.1">
    <property type="nucleotide sequence ID" value="NZ_CP009746.1"/>
</dbReference>
<evidence type="ECO:0000313" key="2">
    <source>
        <dbReference type="EMBL" id="OOR06222.1"/>
    </source>
</evidence>
<evidence type="ECO:0000313" key="3">
    <source>
        <dbReference type="Proteomes" id="UP000006976"/>
    </source>
</evidence>
<dbReference type="NCBIfam" id="NF005249">
    <property type="entry name" value="PRK06760.1"/>
    <property type="match status" value="1"/>
</dbReference>
<reference evidence="2 4" key="2">
    <citation type="submission" date="2017-01" db="EMBL/GenBank/DDBJ databases">
        <title>Bacillus cereus isolates.</title>
        <authorList>
            <person name="Beno S.M."/>
        </authorList>
    </citation>
    <scope>NUCLEOTIDE SEQUENCE [LARGE SCALE GENOMIC DNA]</scope>
    <source>
        <strain evidence="2 4">FSL W7-1108</strain>
    </source>
</reference>